<keyword evidence="2" id="KW-0186">Copper</keyword>
<dbReference type="SUPFAM" id="SSF81296">
    <property type="entry name" value="E set domains"/>
    <property type="match status" value="1"/>
</dbReference>
<dbReference type="EMBL" id="JAKIKS010000021">
    <property type="protein sequence ID" value="MCL1124296.1"/>
    <property type="molecule type" value="Genomic_DNA"/>
</dbReference>
<feature type="domain" description="CopC" evidence="3">
    <location>
        <begin position="26"/>
        <end position="116"/>
    </location>
</feature>
<dbReference type="Pfam" id="PF04234">
    <property type="entry name" value="CopC"/>
    <property type="match status" value="1"/>
</dbReference>
<sequence length="132" mass="14568">MKSIIKPINIVLFTLVCLFSTSVLAHVGLVGSMPTEGAMLNQSPSQLELNFSAPVRLVKLRLNDGDKDIALTLPNHGESQSDFSVSLPVLMAGNYQVTWMIMGNDGHKMKGQYQFMFHGSKLSAEHQSHHKM</sequence>
<gene>
    <name evidence="4" type="ORF">L2764_07380</name>
</gene>
<comment type="caution">
    <text evidence="4">The sequence shown here is derived from an EMBL/GenBank/DDBJ whole genome shotgun (WGS) entry which is preliminary data.</text>
</comment>
<keyword evidence="5" id="KW-1185">Reference proteome</keyword>
<organism evidence="4 5">
    <name type="scientific">Shewanella surugensis</name>
    <dbReference type="NCBI Taxonomy" id="212020"/>
    <lineage>
        <taxon>Bacteria</taxon>
        <taxon>Pseudomonadati</taxon>
        <taxon>Pseudomonadota</taxon>
        <taxon>Gammaproteobacteria</taxon>
        <taxon>Alteromonadales</taxon>
        <taxon>Shewanellaceae</taxon>
        <taxon>Shewanella</taxon>
    </lineage>
</organism>
<name>A0ABT0LAV1_9GAMM</name>
<evidence type="ECO:0000313" key="5">
    <source>
        <dbReference type="Proteomes" id="UP001203423"/>
    </source>
</evidence>
<dbReference type="InterPro" id="IPR014756">
    <property type="entry name" value="Ig_E-set"/>
</dbReference>
<reference evidence="4 5" key="1">
    <citation type="submission" date="2022-01" db="EMBL/GenBank/DDBJ databases">
        <title>Whole genome-based taxonomy of the Shewanellaceae.</title>
        <authorList>
            <person name="Martin-Rodriguez A.J."/>
        </authorList>
    </citation>
    <scope>NUCLEOTIDE SEQUENCE [LARGE SCALE GENOMIC DNA]</scope>
    <source>
        <strain evidence="4 5">DSM 17177</strain>
    </source>
</reference>
<dbReference type="Gene3D" id="2.60.40.1220">
    <property type="match status" value="1"/>
</dbReference>
<dbReference type="RefSeq" id="WP_248939576.1">
    <property type="nucleotide sequence ID" value="NZ_JAKIKS010000021.1"/>
</dbReference>
<dbReference type="Proteomes" id="UP001203423">
    <property type="component" value="Unassembled WGS sequence"/>
</dbReference>
<evidence type="ECO:0000256" key="1">
    <source>
        <dbReference type="ARBA" id="ARBA00022729"/>
    </source>
</evidence>
<protein>
    <submittedName>
        <fullName evidence="4">Copper resistance protein CopC</fullName>
    </submittedName>
</protein>
<evidence type="ECO:0000256" key="2">
    <source>
        <dbReference type="ARBA" id="ARBA00023008"/>
    </source>
</evidence>
<proteinExistence type="predicted"/>
<dbReference type="InterPro" id="IPR014755">
    <property type="entry name" value="Cu-Rt/internalin_Ig-like"/>
</dbReference>
<evidence type="ECO:0000313" key="4">
    <source>
        <dbReference type="EMBL" id="MCL1124296.1"/>
    </source>
</evidence>
<keyword evidence="1" id="KW-0732">Signal</keyword>
<evidence type="ECO:0000259" key="3">
    <source>
        <dbReference type="Pfam" id="PF04234"/>
    </source>
</evidence>
<dbReference type="InterPro" id="IPR007348">
    <property type="entry name" value="CopC_dom"/>
</dbReference>
<accession>A0ABT0LAV1</accession>